<feature type="domain" description="POTRA" evidence="6">
    <location>
        <begin position="203"/>
        <end position="271"/>
    </location>
</feature>
<dbReference type="Pfam" id="PF01103">
    <property type="entry name" value="Omp85"/>
    <property type="match status" value="1"/>
</dbReference>
<keyword evidence="8" id="KW-1185">Reference proteome</keyword>
<feature type="chain" id="PRO_5011446035" evidence="4">
    <location>
        <begin position="26"/>
        <end position="606"/>
    </location>
</feature>
<feature type="domain" description="Bacterial surface antigen (D15)" evidence="5">
    <location>
        <begin position="303"/>
        <end position="606"/>
    </location>
</feature>
<dbReference type="AlphaFoldDB" id="A0A1H8PRE6"/>
<dbReference type="InterPro" id="IPR010827">
    <property type="entry name" value="BamA/TamA_POTRA"/>
</dbReference>
<reference evidence="7 8" key="1">
    <citation type="submission" date="2016-10" db="EMBL/GenBank/DDBJ databases">
        <authorList>
            <person name="de Groot N.N."/>
        </authorList>
    </citation>
    <scope>NUCLEOTIDE SEQUENCE [LARGE SCALE GENOMIC DNA]</scope>
    <source>
        <strain evidence="7 8">DSM 27842</strain>
    </source>
</reference>
<dbReference type="PANTHER" id="PTHR12815:SF42">
    <property type="entry name" value="BACTERIAL SURFACE ANTIGEN (D15) DOMAIN-CONTAINING PROTEIN"/>
    <property type="match status" value="1"/>
</dbReference>
<evidence type="ECO:0000256" key="4">
    <source>
        <dbReference type="SAM" id="SignalP"/>
    </source>
</evidence>
<keyword evidence="3" id="KW-0472">Membrane</keyword>
<keyword evidence="2" id="KW-0812">Transmembrane</keyword>
<evidence type="ECO:0000256" key="2">
    <source>
        <dbReference type="ARBA" id="ARBA00022452"/>
    </source>
</evidence>
<dbReference type="Gene3D" id="3.10.20.310">
    <property type="entry name" value="membrane protein fhac"/>
    <property type="match status" value="1"/>
</dbReference>
<dbReference type="InterPro" id="IPR039910">
    <property type="entry name" value="D15-like"/>
</dbReference>
<keyword evidence="4" id="KW-0732">Signal</keyword>
<proteinExistence type="predicted"/>
<evidence type="ECO:0000256" key="1">
    <source>
        <dbReference type="ARBA" id="ARBA00004370"/>
    </source>
</evidence>
<dbReference type="EMBL" id="FODS01000005">
    <property type="protein sequence ID" value="SEO44520.1"/>
    <property type="molecule type" value="Genomic_DNA"/>
</dbReference>
<dbReference type="Gene3D" id="2.40.160.50">
    <property type="entry name" value="membrane protein fhac: a member of the omp85/tpsb transporter family"/>
    <property type="match status" value="1"/>
</dbReference>
<protein>
    <submittedName>
        <fullName evidence="7">Autotransporter secretion outer membrane protein TamA</fullName>
    </submittedName>
</protein>
<dbReference type="OrthoDB" id="9769707at2"/>
<evidence type="ECO:0000313" key="8">
    <source>
        <dbReference type="Proteomes" id="UP000198893"/>
    </source>
</evidence>
<feature type="signal peptide" evidence="4">
    <location>
        <begin position="1"/>
        <end position="25"/>
    </location>
</feature>
<name>A0A1H8PRE6_9RHOB</name>
<gene>
    <name evidence="7" type="ORF">SAMN04490248_105111</name>
</gene>
<dbReference type="RefSeq" id="WP_093116605.1">
    <property type="nucleotide sequence ID" value="NZ_FODS01000005.1"/>
</dbReference>
<keyword evidence="2" id="KW-1134">Transmembrane beta strand</keyword>
<evidence type="ECO:0000313" key="7">
    <source>
        <dbReference type="EMBL" id="SEO44520.1"/>
    </source>
</evidence>
<dbReference type="STRING" id="569882.SAMN04490248_105111"/>
<comment type="subcellular location">
    <subcellularLocation>
        <location evidence="1">Membrane</location>
    </subcellularLocation>
</comment>
<dbReference type="PANTHER" id="PTHR12815">
    <property type="entry name" value="SORTING AND ASSEMBLY MACHINERY SAMM50 PROTEIN FAMILY MEMBER"/>
    <property type="match status" value="1"/>
</dbReference>
<evidence type="ECO:0000256" key="3">
    <source>
        <dbReference type="ARBA" id="ARBA00023136"/>
    </source>
</evidence>
<evidence type="ECO:0000259" key="6">
    <source>
        <dbReference type="Pfam" id="PF07244"/>
    </source>
</evidence>
<dbReference type="Proteomes" id="UP000198893">
    <property type="component" value="Unassembled WGS sequence"/>
</dbReference>
<organism evidence="7 8">
    <name type="scientific">Salinihabitans flavidus</name>
    <dbReference type="NCBI Taxonomy" id="569882"/>
    <lineage>
        <taxon>Bacteria</taxon>
        <taxon>Pseudomonadati</taxon>
        <taxon>Pseudomonadota</taxon>
        <taxon>Alphaproteobacteria</taxon>
        <taxon>Rhodobacterales</taxon>
        <taxon>Roseobacteraceae</taxon>
        <taxon>Salinihabitans</taxon>
    </lineage>
</organism>
<dbReference type="Pfam" id="PF07244">
    <property type="entry name" value="POTRA"/>
    <property type="match status" value="1"/>
</dbReference>
<accession>A0A1H8PRE6</accession>
<evidence type="ECO:0000259" key="5">
    <source>
        <dbReference type="Pfam" id="PF01103"/>
    </source>
</evidence>
<sequence length="606" mass="65298">MKLPRLVVAIASSVAFLGVTLPAHAFETFDIRVIGTEESELRGRLLSASALSAAQRDNVSDAQDVMSAALSDYTRMLETLYASGYYGGTVSIRVDGREAAQIPPLQRPDAIQAIEVRVDPGPPFRFGVAQVAPLPGGVQLPEAFRRDERARADTVRAAVDTGVEGWRKAGHAKVEVADSSLTADHARQILDARVRLLPGPLVRFGSLRVTSQSNVRQERIRQIAGLPEGERFSPEALEAAARRLRRTGAFRSVALSEGETLGPGNTMDVDVQLVDEKPRRFGAGAELSSLEGLTLSGFWLHRNLLGGAERFRVDAEVSDIGARSSGMDFSLGARLERPAIWGPDTDLYLETELEYLDEPAFRTDRIMAGIGARWRISETLTFDQGIAVEHERVRDVFARRLGPGRREITLATFPARLTWDRRDDILDATDGTYLRAGLKPFVNLGGSADGARLSFDGRAYRSLDGDGDFVLAGRMQFGALFGPSLNRAPADYLFYSGGGGTVRGHPYQSLGVDLGGGDMTGGRSFVGLSMELRARVSGNISVVGFADAGYIGSESFYDDSGEWHSGGGVGLRYDTPVGPIRLDLAGPLSGDTGDGMQLYIGIGQAF</sequence>
<dbReference type="InterPro" id="IPR000184">
    <property type="entry name" value="Bac_surfAg_D15"/>
</dbReference>
<dbReference type="GO" id="GO:0019867">
    <property type="term" value="C:outer membrane"/>
    <property type="evidence" value="ECO:0007669"/>
    <property type="project" value="InterPro"/>
</dbReference>